<dbReference type="PANTHER" id="PTHR43247">
    <property type="entry name" value="PHOSPHOSERINE AMINOTRANSFERASE"/>
    <property type="match status" value="1"/>
</dbReference>
<dbReference type="FunFam" id="3.90.1150.10:FF:000006">
    <property type="entry name" value="Phosphoserine aminotransferase"/>
    <property type="match status" value="1"/>
</dbReference>
<dbReference type="Pfam" id="PF00266">
    <property type="entry name" value="Aminotran_5"/>
    <property type="match status" value="2"/>
</dbReference>
<evidence type="ECO:0000256" key="7">
    <source>
        <dbReference type="ARBA" id="ARBA00022679"/>
    </source>
</evidence>
<dbReference type="Gene3D" id="3.40.640.10">
    <property type="entry name" value="Type I PLP-dependent aspartate aminotransferase-like (Major domain)"/>
    <property type="match status" value="1"/>
</dbReference>
<dbReference type="Proteomes" id="UP000053611">
    <property type="component" value="Unassembled WGS sequence"/>
</dbReference>
<keyword evidence="9" id="KW-0718">Serine biosynthesis</keyword>
<dbReference type="UniPathway" id="UPA00135">
    <property type="reaction ID" value="UER00197"/>
</dbReference>
<proteinExistence type="inferred from homology"/>
<dbReference type="PROSITE" id="PS00595">
    <property type="entry name" value="AA_TRANSFER_CLASS_5"/>
    <property type="match status" value="1"/>
</dbReference>
<dbReference type="EMBL" id="KQ087180">
    <property type="protein sequence ID" value="KLT45621.1"/>
    <property type="molecule type" value="Genomic_DNA"/>
</dbReference>
<dbReference type="GO" id="GO:0006564">
    <property type="term" value="P:L-serine biosynthetic process"/>
    <property type="evidence" value="ECO:0007669"/>
    <property type="project" value="UniProtKB-KW"/>
</dbReference>
<comment type="pathway">
    <text evidence="2">Amino-acid biosynthesis; L-serine biosynthesis; L-serine from 3-phospho-D-glycerate: step 2/3.</text>
</comment>
<evidence type="ECO:0000256" key="4">
    <source>
        <dbReference type="ARBA" id="ARBA00013030"/>
    </source>
</evidence>
<evidence type="ECO:0000259" key="13">
    <source>
        <dbReference type="Pfam" id="PF00266"/>
    </source>
</evidence>
<protein>
    <recommendedName>
        <fullName evidence="4">phosphoserine transaminase</fullName>
        <ecNumber evidence="4">2.6.1.52</ecNumber>
    </recommendedName>
</protein>
<evidence type="ECO:0000313" key="15">
    <source>
        <dbReference type="Proteomes" id="UP000053611"/>
    </source>
</evidence>
<evidence type="ECO:0000256" key="3">
    <source>
        <dbReference type="ARBA" id="ARBA00006904"/>
    </source>
</evidence>
<reference evidence="14 15" key="1">
    <citation type="submission" date="2015-03" db="EMBL/GenBank/DDBJ databases">
        <title>Genomics and transcriptomics of the oil-accumulating basidiomycete yeast T. oleaginosus allow insights into substrate utilization and the diverse evolutionary trajectories of mating systems in fungi.</title>
        <authorList>
            <consortium name="DOE Joint Genome Institute"/>
            <person name="Kourist R."/>
            <person name="Kracht O."/>
            <person name="Bracharz F."/>
            <person name="Lipzen A."/>
            <person name="Nolan M."/>
            <person name="Ohm R."/>
            <person name="Grigoriev I."/>
            <person name="Sun S."/>
            <person name="Heitman J."/>
            <person name="Bruck T."/>
            <person name="Nowrousian M."/>
        </authorList>
    </citation>
    <scope>NUCLEOTIDE SEQUENCE [LARGE SCALE GENOMIC DNA]</scope>
    <source>
        <strain evidence="14 15">IBC0246</strain>
    </source>
</reference>
<comment type="catalytic activity">
    <reaction evidence="10">
        <text>4-(phosphooxy)-L-threonine + 2-oxoglutarate = (R)-3-hydroxy-2-oxo-4-phosphooxybutanoate + L-glutamate</text>
        <dbReference type="Rhea" id="RHEA:16573"/>
        <dbReference type="ChEBI" id="CHEBI:16810"/>
        <dbReference type="ChEBI" id="CHEBI:29985"/>
        <dbReference type="ChEBI" id="CHEBI:58452"/>
        <dbReference type="ChEBI" id="CHEBI:58538"/>
        <dbReference type="EC" id="2.6.1.52"/>
    </reaction>
</comment>
<dbReference type="FunFam" id="3.40.640.10:FF:000010">
    <property type="entry name" value="Phosphoserine aminotransferase"/>
    <property type="match status" value="1"/>
</dbReference>
<evidence type="ECO:0000256" key="9">
    <source>
        <dbReference type="ARBA" id="ARBA00023299"/>
    </source>
</evidence>
<dbReference type="GO" id="GO:0030170">
    <property type="term" value="F:pyridoxal phosphate binding"/>
    <property type="evidence" value="ECO:0007669"/>
    <property type="project" value="TreeGrafter"/>
</dbReference>
<accession>A0A0J0XX30</accession>
<dbReference type="GeneID" id="28982517"/>
<dbReference type="HAMAP" id="MF_00160">
    <property type="entry name" value="SerC_aminotrans_5"/>
    <property type="match status" value="1"/>
</dbReference>
<keyword evidence="15" id="KW-1185">Reference proteome</keyword>
<dbReference type="InterPro" id="IPR015421">
    <property type="entry name" value="PyrdxlP-dep_Trfase_major"/>
</dbReference>
<dbReference type="InterPro" id="IPR020578">
    <property type="entry name" value="Aminotrans_V_PyrdxlP_BS"/>
</dbReference>
<evidence type="ECO:0000256" key="12">
    <source>
        <dbReference type="RuleBase" id="RU004504"/>
    </source>
</evidence>
<dbReference type="InterPro" id="IPR022278">
    <property type="entry name" value="Pser_aminoTfrase"/>
</dbReference>
<keyword evidence="6" id="KW-0028">Amino-acid biosynthesis</keyword>
<dbReference type="InterPro" id="IPR015424">
    <property type="entry name" value="PyrdxlP-dep_Trfase"/>
</dbReference>
<dbReference type="OrthoDB" id="1703350at2759"/>
<dbReference type="Gene3D" id="3.90.1150.10">
    <property type="entry name" value="Aspartate Aminotransferase, domain 1"/>
    <property type="match status" value="1"/>
</dbReference>
<evidence type="ECO:0000256" key="5">
    <source>
        <dbReference type="ARBA" id="ARBA00022576"/>
    </source>
</evidence>
<dbReference type="GO" id="GO:0004648">
    <property type="term" value="F:O-phospho-L-serine:2-oxoglutarate aminotransferase activity"/>
    <property type="evidence" value="ECO:0007669"/>
    <property type="project" value="UniProtKB-EC"/>
</dbReference>
<feature type="domain" description="Aminotransferase class V" evidence="13">
    <location>
        <begin position="9"/>
        <end position="93"/>
    </location>
</feature>
<dbReference type="SUPFAM" id="SSF53383">
    <property type="entry name" value="PLP-dependent transferases"/>
    <property type="match status" value="1"/>
</dbReference>
<dbReference type="RefSeq" id="XP_018282112.1">
    <property type="nucleotide sequence ID" value="XM_018421914.1"/>
</dbReference>
<dbReference type="NCBIfam" id="NF003764">
    <property type="entry name" value="PRK05355.1"/>
    <property type="match status" value="1"/>
</dbReference>
<evidence type="ECO:0000256" key="8">
    <source>
        <dbReference type="ARBA" id="ARBA00022898"/>
    </source>
</evidence>
<comment type="cofactor">
    <cofactor evidence="1 12">
        <name>pyridoxal 5'-phosphate</name>
        <dbReference type="ChEBI" id="CHEBI:597326"/>
    </cofactor>
</comment>
<keyword evidence="8" id="KW-0663">Pyridoxal phosphate</keyword>
<evidence type="ECO:0000256" key="6">
    <source>
        <dbReference type="ARBA" id="ARBA00022605"/>
    </source>
</evidence>
<keyword evidence="7 14" id="KW-0808">Transferase</keyword>
<keyword evidence="5 14" id="KW-0032">Aminotransferase</keyword>
<dbReference type="GO" id="GO:0005737">
    <property type="term" value="C:cytoplasm"/>
    <property type="evidence" value="ECO:0007669"/>
    <property type="project" value="TreeGrafter"/>
</dbReference>
<dbReference type="AlphaFoldDB" id="A0A0J0XX30"/>
<evidence type="ECO:0000256" key="10">
    <source>
        <dbReference type="ARBA" id="ARBA00047630"/>
    </source>
</evidence>
<comment type="catalytic activity">
    <reaction evidence="11">
        <text>O-phospho-L-serine + 2-oxoglutarate = 3-phosphooxypyruvate + L-glutamate</text>
        <dbReference type="Rhea" id="RHEA:14329"/>
        <dbReference type="ChEBI" id="CHEBI:16810"/>
        <dbReference type="ChEBI" id="CHEBI:18110"/>
        <dbReference type="ChEBI" id="CHEBI:29985"/>
        <dbReference type="ChEBI" id="CHEBI:57524"/>
        <dbReference type="EC" id="2.6.1.52"/>
    </reaction>
</comment>
<sequence length="406" mass="42987">MSLDRSAVHNFAAGPSPLPTSVLEEAARGLLNYNGTGMGVCELSHRGKEFKAIIEGAEADLRSLLKLPDSHAVLFMQGGGTTQFASVVLNVLAARRLAHASTPTEQYEPPVLDYVVSGSWSAKAYAEAQRLALNGDGKPFCVPRLAASSKEAKYTSLPSAYDFSAGAALAFYCENETINGDEFAGVAGTDASFPFDKVPKDTVLVADYSSSFLSRPIPNIAQHGIIYAGAQKNLGPSGVTVVLVRRDLLVDTTAAMKLGGVPAVPIQSEYKTLADNGSLYNTPPVFPIYVSALVLRHLVAQGGLDKVAEVNKAKADALYASLDAAEATGAVTCVVRQKAARSWMNVPFNITNGREAEFLKGAEARGFRQLKGHRSVGGIRASIYNAVTLESVHKLCAYIDEFAAAA</sequence>
<comment type="similarity">
    <text evidence="3">Belongs to the class-V pyridoxal-phosphate-dependent aminotransferase family. SerC subfamily.</text>
</comment>
<evidence type="ECO:0000256" key="11">
    <source>
        <dbReference type="ARBA" id="ARBA00049007"/>
    </source>
</evidence>
<dbReference type="STRING" id="879819.A0A0J0XX30"/>
<evidence type="ECO:0000256" key="1">
    <source>
        <dbReference type="ARBA" id="ARBA00001933"/>
    </source>
</evidence>
<evidence type="ECO:0000313" key="14">
    <source>
        <dbReference type="EMBL" id="KLT45621.1"/>
    </source>
</evidence>
<dbReference type="PIRSF" id="PIRSF000525">
    <property type="entry name" value="SerC"/>
    <property type="match status" value="1"/>
</dbReference>
<feature type="domain" description="Aminotransferase class V" evidence="13">
    <location>
        <begin position="200"/>
        <end position="395"/>
    </location>
</feature>
<name>A0A0J0XX30_9TREE</name>
<evidence type="ECO:0000256" key="2">
    <source>
        <dbReference type="ARBA" id="ARBA00005099"/>
    </source>
</evidence>
<dbReference type="EC" id="2.6.1.52" evidence="4"/>
<organism evidence="14 15">
    <name type="scientific">Cutaneotrichosporon oleaginosum</name>
    <dbReference type="NCBI Taxonomy" id="879819"/>
    <lineage>
        <taxon>Eukaryota</taxon>
        <taxon>Fungi</taxon>
        <taxon>Dikarya</taxon>
        <taxon>Basidiomycota</taxon>
        <taxon>Agaricomycotina</taxon>
        <taxon>Tremellomycetes</taxon>
        <taxon>Trichosporonales</taxon>
        <taxon>Trichosporonaceae</taxon>
        <taxon>Cutaneotrichosporon</taxon>
    </lineage>
</organism>
<gene>
    <name evidence="14" type="ORF">CC85DRAFT_282246</name>
</gene>
<dbReference type="InterPro" id="IPR015422">
    <property type="entry name" value="PyrdxlP-dep_Trfase_small"/>
</dbReference>
<dbReference type="PANTHER" id="PTHR43247:SF1">
    <property type="entry name" value="PHOSPHOSERINE AMINOTRANSFERASE"/>
    <property type="match status" value="1"/>
</dbReference>
<dbReference type="InterPro" id="IPR000192">
    <property type="entry name" value="Aminotrans_V_dom"/>
</dbReference>